<reference evidence="1 2" key="1">
    <citation type="journal article" date="2021" name="Appl. Environ. Microbiol.">
        <title>Genetic linkage and physical mapping for an oyster mushroom Pleurotus cornucopiae and QTL analysis for the trait cap color.</title>
        <authorList>
            <person name="Zhang Y."/>
            <person name="Gao W."/>
            <person name="Sonnenberg A."/>
            <person name="Chen Q."/>
            <person name="Zhang J."/>
            <person name="Huang C."/>
        </authorList>
    </citation>
    <scope>NUCLEOTIDE SEQUENCE [LARGE SCALE GENOMIC DNA]</scope>
    <source>
        <strain evidence="1">CCMSSC00406</strain>
    </source>
</reference>
<accession>A0ACB7IRU4</accession>
<dbReference type="EMBL" id="WQMT02000007">
    <property type="protein sequence ID" value="KAG9220338.1"/>
    <property type="molecule type" value="Genomic_DNA"/>
</dbReference>
<evidence type="ECO:0000313" key="1">
    <source>
        <dbReference type="EMBL" id="KAG9220338.1"/>
    </source>
</evidence>
<protein>
    <submittedName>
        <fullName evidence="1">Uncharacterized protein</fullName>
    </submittedName>
</protein>
<comment type="caution">
    <text evidence="1">The sequence shown here is derived from an EMBL/GenBank/DDBJ whole genome shotgun (WGS) entry which is preliminary data.</text>
</comment>
<evidence type="ECO:0000313" key="2">
    <source>
        <dbReference type="Proteomes" id="UP000824881"/>
    </source>
</evidence>
<name>A0ACB7IRU4_PLECO</name>
<organism evidence="1 2">
    <name type="scientific">Pleurotus cornucopiae</name>
    <name type="common">Cornucopia mushroom</name>
    <dbReference type="NCBI Taxonomy" id="5321"/>
    <lineage>
        <taxon>Eukaryota</taxon>
        <taxon>Fungi</taxon>
        <taxon>Dikarya</taxon>
        <taxon>Basidiomycota</taxon>
        <taxon>Agaricomycotina</taxon>
        <taxon>Agaricomycetes</taxon>
        <taxon>Agaricomycetidae</taxon>
        <taxon>Agaricales</taxon>
        <taxon>Pleurotineae</taxon>
        <taxon>Pleurotaceae</taxon>
        <taxon>Pleurotus</taxon>
    </lineage>
</organism>
<keyword evidence="2" id="KW-1185">Reference proteome</keyword>
<proteinExistence type="predicted"/>
<dbReference type="Proteomes" id="UP000824881">
    <property type="component" value="Unassembled WGS sequence"/>
</dbReference>
<sequence length="946" mass="104903">MSTRQNKKRKGRTLPIPRERTVTTLTDGPDTPFLHEASAGFMTSPFPGSPFASFNGFSMGHADHTQQFLPTPQMVLPPGEDDLEILEKLKDMIKNGQHEFYRAVPQPRALASLYLGPNAPAHGQAQPPATQDGRKSPGDQNRTRPPRIHNKDRSIAVNTSLKNQTKEDSGAGPSPATAAGPSEARPLSDRLGPDDRQRPPSPVEHRSGQPLARTGSTASRDRDRDWDARDRDWERDREHRDRGVRDERRMSDVRRPPPEQRHYEPSYDRHGLAPPPSPARALRPAASDEGTPRRAMDDRRPPPASPDTRPSPVDHRRPGPSPTPGADSRVLGTRAPADTVRPSTMDERSRILPSHINSEERPRLEERIGNTRVLPSLQDRLTHPPSRAEDTLPARQASSLEDRISHSTAPPTITASPIRSSANTSAPPSSADNRLPRPPIVPEGSGGRPPPRPTDDRTNPASRAASRPPLLPARPDDRPPAGRPTETRYPPRPPSPDRGRVPPMSRPSGYDSHRASSVIRDTDPRGTRPPVSRPSLSPPRSVDTRDRLPPPLPREHSLPPPPRGAAQRPNDSRYADDRRSDAIAVDPPSRFNDRSTYPPRRFSPPSAADLARDRERARGMHPPPSPPTVAARGPPPVSSAYDDADRGRPMGDRRDWSYPSSHEYPDRRRDYDDEYWSHKGTAPPPFPSDRDRDRDRYERDPPPPPPRSQAWDPRDDRDRDRRSPPPRSYDPPPTRALSSRLTDNYPPPPPPADRSYAPPAALGSLPRDDRRYPPPAPPVRASSPAPYSRVRPRSPSPIGRRPPLPAADDMRPPPPKRQRDDAYPPGYYPPQSTRDPLPPPPRRPSDYPPPRIASPPPPSTASSGYYDRPPPSAASSVDRDRDRGFGAPPPPRDFARASYDRPRSPPPPRAAPVGAPYSRPAASTYSRPIDPRDDSRRYMPPPPRTA</sequence>
<gene>
    <name evidence="1" type="ORF">CCMSSC00406_0006603</name>
</gene>